<feature type="region of interest" description="Disordered" evidence="4">
    <location>
        <begin position="770"/>
        <end position="795"/>
    </location>
</feature>
<feature type="region of interest" description="Disordered" evidence="4">
    <location>
        <begin position="149"/>
        <end position="169"/>
    </location>
</feature>
<keyword evidence="3" id="KW-0539">Nucleus</keyword>
<dbReference type="InParanoid" id="B4L5P8"/>
<feature type="compositionally biased region" description="Acidic residues" evidence="4">
    <location>
        <begin position="78"/>
        <end position="93"/>
    </location>
</feature>
<dbReference type="PANTHER" id="PTHR13471:SF0">
    <property type="entry name" value="NUCLEAR EXOSOME REGULATOR NRDE2"/>
    <property type="match status" value="1"/>
</dbReference>
<comment type="similarity">
    <text evidence="2">Belongs to the NRDE2 family.</text>
</comment>
<dbReference type="EMBL" id="CH933811">
    <property type="protein sequence ID" value="EDW06507.1"/>
    <property type="molecule type" value="Genomic_DNA"/>
</dbReference>
<dbReference type="GO" id="GO:0031048">
    <property type="term" value="P:regulatory ncRNA-mediated heterochromatin formation"/>
    <property type="evidence" value="ECO:0007669"/>
    <property type="project" value="TreeGrafter"/>
</dbReference>
<sequence length="1030" mass="118507">MSLFPAYDDGKNKKPSNSNAENLEKSADANVKWQHNQSFEVPAQPVINCLTEIRPSDSGSRSGAGLAARPGAGSESSQDSDTDLSDSDSDSTSDSDSSRRAPKKKAQPPSLEFDGDVKYYVDKFANKQYLQWTTLPPLTRPKYTIKLRSLLDRTQPQSRRTQKSKRPRLSKLLKERKPSSKEIAKKTKRIQELQNLLANEPQQLDKWIELHTLLESTATKTNRQAVVEQQVHKLETALAHHPGNEKLMKLYAVTANAAYPENQVANKIEEVLQLMPYEYSLWSALIMSTQGSMARSNVPDVQLLFQQCMTRMQRKHMYRRPQPPPRQADELILKLFNNCLMYLRQSGHSAQMFAMLKLEVAINLRNVDLKCIDACTANEASLVEYEELVLRSGMPMHEIWTRIERLRMSFSFLPYSQVTTNISKGLDWQRLVYSSDVSDYVFPLQCRESLMQLLLLAIQLTKLPFVRTDCLADRLYARINSIGDSEAIEMLLVEMGDRFTYSLPKHSSGLDYNKAVIQMAKELATNPTFLSHAIGHEIYVDCITEMLLKFSDILQDSSQRMVFLLLWFRFERLRLTMLKIGGQLTPEHYVKARQRMRDLLKQPANKDCICLYTEAAITEYETAPNNENVERSTKILNNVLSLPLGYQNPQMLQALVVRVELLLAQEKKAEALHVLKCLALSKSPNSSPDEITATPNEMIQCSSVMLDAALAAMKEETRGAVDTMPLEQYFIPNRLVLLMRTHCLMLCLLNEVDKASKLLDQLLGEPLFALEPDEQEPDELESDELESDELEPNELESNKLERTRCRFLREQVRELQLMLVFHSPSQNKTLGYRLRTMLEPALMEFPRNMAFLHHWSTLWTLPWYKLSSRLIRCNAGILSVLHLIIGAHMRFKQYYSNGGEAEADVQNEQQHQRQLQHNRLINMFETFLPTNPHRSEEAAEQYALLRRNSLYWRLYLRSLSTEHTSFERSNRCLLMALDECPWDKSLYMEGITYVPQKTSDLQDVMVEKQLRMYALPDELNVLRNGNQNSN</sequence>
<gene>
    <name evidence="5" type="primary">Dmoj\GI21771</name>
    <name evidence="5" type="ORF">Dmoj_GI21771</name>
</gene>
<dbReference type="GO" id="GO:0071013">
    <property type="term" value="C:catalytic step 2 spliceosome"/>
    <property type="evidence" value="ECO:0007669"/>
    <property type="project" value="TreeGrafter"/>
</dbReference>
<feature type="compositionally biased region" description="Basic residues" evidence="4">
    <location>
        <begin position="160"/>
        <end position="169"/>
    </location>
</feature>
<evidence type="ECO:0000256" key="1">
    <source>
        <dbReference type="ARBA" id="ARBA00004123"/>
    </source>
</evidence>
<feature type="compositionally biased region" description="Acidic residues" evidence="4">
    <location>
        <begin position="771"/>
        <end position="794"/>
    </location>
</feature>
<dbReference type="Proteomes" id="UP000009192">
    <property type="component" value="Unassembled WGS sequence"/>
</dbReference>
<dbReference type="SMR" id="B4L5P8"/>
<feature type="region of interest" description="Disordered" evidence="4">
    <location>
        <begin position="1"/>
        <end position="112"/>
    </location>
</feature>
<comment type="subcellular location">
    <subcellularLocation>
        <location evidence="1">Nucleus</location>
    </subcellularLocation>
</comment>
<accession>B4L5P8</accession>
<evidence type="ECO:0000313" key="5">
    <source>
        <dbReference type="EMBL" id="EDW06507.1"/>
    </source>
</evidence>
<dbReference type="KEGG" id="dmo:Dmoj_GI21771"/>
<organism evidence="5 6">
    <name type="scientific">Drosophila mojavensis</name>
    <name type="common">Fruit fly</name>
    <dbReference type="NCBI Taxonomy" id="7230"/>
    <lineage>
        <taxon>Eukaryota</taxon>
        <taxon>Metazoa</taxon>
        <taxon>Ecdysozoa</taxon>
        <taxon>Arthropoda</taxon>
        <taxon>Hexapoda</taxon>
        <taxon>Insecta</taxon>
        <taxon>Pterygota</taxon>
        <taxon>Neoptera</taxon>
        <taxon>Endopterygota</taxon>
        <taxon>Diptera</taxon>
        <taxon>Brachycera</taxon>
        <taxon>Muscomorpha</taxon>
        <taxon>Ephydroidea</taxon>
        <taxon>Drosophilidae</taxon>
        <taxon>Drosophila</taxon>
    </lineage>
</organism>
<dbReference type="InterPro" id="IPR013633">
    <property type="entry name" value="NRDE-2"/>
</dbReference>
<dbReference type="eggNOG" id="KOG1972">
    <property type="taxonomic scope" value="Eukaryota"/>
</dbReference>
<dbReference type="FunCoup" id="B4L5P8">
    <property type="interactions" value="1057"/>
</dbReference>
<dbReference type="OMA" id="RRNSLYW"/>
<keyword evidence="6" id="KW-1185">Reference proteome</keyword>
<evidence type="ECO:0000256" key="3">
    <source>
        <dbReference type="ARBA" id="ARBA00023242"/>
    </source>
</evidence>
<dbReference type="PhylomeDB" id="B4L5P8"/>
<name>B4L5P8_DROMO</name>
<evidence type="ECO:0000256" key="2">
    <source>
        <dbReference type="ARBA" id="ARBA00009265"/>
    </source>
</evidence>
<dbReference type="HOGENOM" id="CLU_007550_2_0_1"/>
<evidence type="ECO:0000313" key="6">
    <source>
        <dbReference type="Proteomes" id="UP000009192"/>
    </source>
</evidence>
<dbReference type="GO" id="GO:1902369">
    <property type="term" value="P:negative regulation of RNA catabolic process"/>
    <property type="evidence" value="ECO:0007669"/>
    <property type="project" value="TreeGrafter"/>
</dbReference>
<dbReference type="AlphaFoldDB" id="B4L5P8"/>
<reference evidence="5 6" key="1">
    <citation type="journal article" date="2007" name="Nature">
        <title>Evolution of genes and genomes on the Drosophila phylogeny.</title>
        <authorList>
            <consortium name="Drosophila 12 Genomes Consortium"/>
            <person name="Clark A.G."/>
            <person name="Eisen M.B."/>
            <person name="Smith D.R."/>
            <person name="Bergman C.M."/>
            <person name="Oliver B."/>
            <person name="Markow T.A."/>
            <person name="Kaufman T.C."/>
            <person name="Kellis M."/>
            <person name="Gelbart W."/>
            <person name="Iyer V.N."/>
            <person name="Pollard D.A."/>
            <person name="Sackton T.B."/>
            <person name="Larracuente A.M."/>
            <person name="Singh N.D."/>
            <person name="Abad J.P."/>
            <person name="Abt D.N."/>
            <person name="Adryan B."/>
            <person name="Aguade M."/>
            <person name="Akashi H."/>
            <person name="Anderson W.W."/>
            <person name="Aquadro C.F."/>
            <person name="Ardell D.H."/>
            <person name="Arguello R."/>
            <person name="Artieri C.G."/>
            <person name="Barbash D.A."/>
            <person name="Barker D."/>
            <person name="Barsanti P."/>
            <person name="Batterham P."/>
            <person name="Batzoglou S."/>
            <person name="Begun D."/>
            <person name="Bhutkar A."/>
            <person name="Blanco E."/>
            <person name="Bosak S.A."/>
            <person name="Bradley R.K."/>
            <person name="Brand A.D."/>
            <person name="Brent M.R."/>
            <person name="Brooks A.N."/>
            <person name="Brown R.H."/>
            <person name="Butlin R.K."/>
            <person name="Caggese C."/>
            <person name="Calvi B.R."/>
            <person name="Bernardo de Carvalho A."/>
            <person name="Caspi A."/>
            <person name="Castrezana S."/>
            <person name="Celniker S.E."/>
            <person name="Chang J.L."/>
            <person name="Chapple C."/>
            <person name="Chatterji S."/>
            <person name="Chinwalla A."/>
            <person name="Civetta A."/>
            <person name="Clifton S.W."/>
            <person name="Comeron J.M."/>
            <person name="Costello J.C."/>
            <person name="Coyne J.A."/>
            <person name="Daub J."/>
            <person name="David R.G."/>
            <person name="Delcher A.L."/>
            <person name="Delehaunty K."/>
            <person name="Do C.B."/>
            <person name="Ebling H."/>
            <person name="Edwards K."/>
            <person name="Eickbush T."/>
            <person name="Evans J.D."/>
            <person name="Filipski A."/>
            <person name="Findeiss S."/>
            <person name="Freyhult E."/>
            <person name="Fulton L."/>
            <person name="Fulton R."/>
            <person name="Garcia A.C."/>
            <person name="Gardiner A."/>
            <person name="Garfield D.A."/>
            <person name="Garvin B.E."/>
            <person name="Gibson G."/>
            <person name="Gilbert D."/>
            <person name="Gnerre S."/>
            <person name="Godfrey J."/>
            <person name="Good R."/>
            <person name="Gotea V."/>
            <person name="Gravely B."/>
            <person name="Greenberg A.J."/>
            <person name="Griffiths-Jones S."/>
            <person name="Gross S."/>
            <person name="Guigo R."/>
            <person name="Gustafson E.A."/>
            <person name="Haerty W."/>
            <person name="Hahn M.W."/>
            <person name="Halligan D.L."/>
            <person name="Halpern A.L."/>
            <person name="Halter G.M."/>
            <person name="Han M.V."/>
            <person name="Heger A."/>
            <person name="Hillier L."/>
            <person name="Hinrichs A.S."/>
            <person name="Holmes I."/>
            <person name="Hoskins R.A."/>
            <person name="Hubisz M.J."/>
            <person name="Hultmark D."/>
            <person name="Huntley M.A."/>
            <person name="Jaffe D.B."/>
            <person name="Jagadeeshan S."/>
            <person name="Jeck W.R."/>
            <person name="Johnson J."/>
            <person name="Jones C.D."/>
            <person name="Jordan W.C."/>
            <person name="Karpen G.H."/>
            <person name="Kataoka E."/>
            <person name="Keightley P.D."/>
            <person name="Kheradpour P."/>
            <person name="Kirkness E.F."/>
            <person name="Koerich L.B."/>
            <person name="Kristiansen K."/>
            <person name="Kudrna D."/>
            <person name="Kulathinal R.J."/>
            <person name="Kumar S."/>
            <person name="Kwok R."/>
            <person name="Lander E."/>
            <person name="Langley C.H."/>
            <person name="Lapoint R."/>
            <person name="Lazzaro B.P."/>
            <person name="Lee S.J."/>
            <person name="Levesque L."/>
            <person name="Li R."/>
            <person name="Lin C.F."/>
            <person name="Lin M.F."/>
            <person name="Lindblad-Toh K."/>
            <person name="Llopart A."/>
            <person name="Long M."/>
            <person name="Low L."/>
            <person name="Lozovsky E."/>
            <person name="Lu J."/>
            <person name="Luo M."/>
            <person name="Machado C.A."/>
            <person name="Makalowski W."/>
            <person name="Marzo M."/>
            <person name="Matsuda M."/>
            <person name="Matzkin L."/>
            <person name="McAllister B."/>
            <person name="McBride C.S."/>
            <person name="McKernan B."/>
            <person name="McKernan K."/>
            <person name="Mendez-Lago M."/>
            <person name="Minx P."/>
            <person name="Mollenhauer M.U."/>
            <person name="Montooth K."/>
            <person name="Mount S.M."/>
            <person name="Mu X."/>
            <person name="Myers E."/>
            <person name="Negre B."/>
            <person name="Newfeld S."/>
            <person name="Nielsen R."/>
            <person name="Noor M.A."/>
            <person name="O'Grady P."/>
            <person name="Pachter L."/>
            <person name="Papaceit M."/>
            <person name="Parisi M.J."/>
            <person name="Parisi M."/>
            <person name="Parts L."/>
            <person name="Pedersen J.S."/>
            <person name="Pesole G."/>
            <person name="Phillippy A.M."/>
            <person name="Ponting C.P."/>
            <person name="Pop M."/>
            <person name="Porcelli D."/>
            <person name="Powell J.R."/>
            <person name="Prohaska S."/>
            <person name="Pruitt K."/>
            <person name="Puig M."/>
            <person name="Quesneville H."/>
            <person name="Ram K.R."/>
            <person name="Rand D."/>
            <person name="Rasmussen M.D."/>
            <person name="Reed L.K."/>
            <person name="Reenan R."/>
            <person name="Reily A."/>
            <person name="Remington K.A."/>
            <person name="Rieger T.T."/>
            <person name="Ritchie M.G."/>
            <person name="Robin C."/>
            <person name="Rogers Y.H."/>
            <person name="Rohde C."/>
            <person name="Rozas J."/>
            <person name="Rubenfield M.J."/>
            <person name="Ruiz A."/>
            <person name="Russo S."/>
            <person name="Salzberg S.L."/>
            <person name="Sanchez-Gracia A."/>
            <person name="Saranga D.J."/>
            <person name="Sato H."/>
            <person name="Schaeffer S.W."/>
            <person name="Schatz M.C."/>
            <person name="Schlenke T."/>
            <person name="Schwartz R."/>
            <person name="Segarra C."/>
            <person name="Singh R.S."/>
            <person name="Sirot L."/>
            <person name="Sirota M."/>
            <person name="Sisneros N.B."/>
            <person name="Smith C.D."/>
            <person name="Smith T.F."/>
            <person name="Spieth J."/>
            <person name="Stage D.E."/>
            <person name="Stark A."/>
            <person name="Stephan W."/>
            <person name="Strausberg R.L."/>
            <person name="Strempel S."/>
            <person name="Sturgill D."/>
            <person name="Sutton G."/>
            <person name="Sutton G.G."/>
            <person name="Tao W."/>
            <person name="Teichmann S."/>
            <person name="Tobari Y.N."/>
            <person name="Tomimura Y."/>
            <person name="Tsolas J.M."/>
            <person name="Valente V.L."/>
            <person name="Venter E."/>
            <person name="Venter J.C."/>
            <person name="Vicario S."/>
            <person name="Vieira F.G."/>
            <person name="Vilella A.J."/>
            <person name="Villasante A."/>
            <person name="Walenz B."/>
            <person name="Wang J."/>
            <person name="Wasserman M."/>
            <person name="Watts T."/>
            <person name="Wilson D."/>
            <person name="Wilson R.K."/>
            <person name="Wing R.A."/>
            <person name="Wolfner M.F."/>
            <person name="Wong A."/>
            <person name="Wong G.K."/>
            <person name="Wu C.I."/>
            <person name="Wu G."/>
            <person name="Yamamoto D."/>
            <person name="Yang H.P."/>
            <person name="Yang S.P."/>
            <person name="Yorke J.A."/>
            <person name="Yoshida K."/>
            <person name="Zdobnov E."/>
            <person name="Zhang P."/>
            <person name="Zhang Y."/>
            <person name="Zimin A.V."/>
            <person name="Baldwin J."/>
            <person name="Abdouelleil A."/>
            <person name="Abdulkadir J."/>
            <person name="Abebe A."/>
            <person name="Abera B."/>
            <person name="Abreu J."/>
            <person name="Acer S.C."/>
            <person name="Aftuck L."/>
            <person name="Alexander A."/>
            <person name="An P."/>
            <person name="Anderson E."/>
            <person name="Anderson S."/>
            <person name="Arachi H."/>
            <person name="Azer M."/>
            <person name="Bachantsang P."/>
            <person name="Barry A."/>
            <person name="Bayul T."/>
            <person name="Berlin A."/>
            <person name="Bessette D."/>
            <person name="Bloom T."/>
            <person name="Blye J."/>
            <person name="Boguslavskiy L."/>
            <person name="Bonnet C."/>
            <person name="Boukhgalter B."/>
            <person name="Bourzgui I."/>
            <person name="Brown A."/>
            <person name="Cahill P."/>
            <person name="Channer S."/>
            <person name="Cheshatsang Y."/>
            <person name="Chuda L."/>
            <person name="Citroen M."/>
            <person name="Collymore A."/>
            <person name="Cooke P."/>
            <person name="Costello M."/>
            <person name="D'Aco K."/>
            <person name="Daza R."/>
            <person name="De Haan G."/>
            <person name="DeGray S."/>
            <person name="DeMaso C."/>
            <person name="Dhargay N."/>
            <person name="Dooley K."/>
            <person name="Dooley E."/>
            <person name="Doricent M."/>
            <person name="Dorje P."/>
            <person name="Dorjee K."/>
            <person name="Dupes A."/>
            <person name="Elong R."/>
            <person name="Falk J."/>
            <person name="Farina A."/>
            <person name="Faro S."/>
            <person name="Ferguson D."/>
            <person name="Fisher S."/>
            <person name="Foley C.D."/>
            <person name="Franke A."/>
            <person name="Friedrich D."/>
            <person name="Gadbois L."/>
            <person name="Gearin G."/>
            <person name="Gearin C.R."/>
            <person name="Giannoukos G."/>
            <person name="Goode T."/>
            <person name="Graham J."/>
            <person name="Grandbois E."/>
            <person name="Grewal S."/>
            <person name="Gyaltsen K."/>
            <person name="Hafez N."/>
            <person name="Hagos B."/>
            <person name="Hall J."/>
            <person name="Henson C."/>
            <person name="Hollinger A."/>
            <person name="Honan T."/>
            <person name="Huard M.D."/>
            <person name="Hughes L."/>
            <person name="Hurhula B."/>
            <person name="Husby M.E."/>
            <person name="Kamat A."/>
            <person name="Kanga B."/>
            <person name="Kashin S."/>
            <person name="Khazanovich D."/>
            <person name="Kisner P."/>
            <person name="Lance K."/>
            <person name="Lara M."/>
            <person name="Lee W."/>
            <person name="Lennon N."/>
            <person name="Letendre F."/>
            <person name="LeVine R."/>
            <person name="Lipovsky A."/>
            <person name="Liu X."/>
            <person name="Liu J."/>
            <person name="Liu S."/>
            <person name="Lokyitsang T."/>
            <person name="Lokyitsang Y."/>
            <person name="Lubonja R."/>
            <person name="Lui A."/>
            <person name="MacDonald P."/>
            <person name="Magnisalis V."/>
            <person name="Maru K."/>
            <person name="Matthews C."/>
            <person name="McCusker W."/>
            <person name="McDonough S."/>
            <person name="Mehta T."/>
            <person name="Meldrim J."/>
            <person name="Meneus L."/>
            <person name="Mihai O."/>
            <person name="Mihalev A."/>
            <person name="Mihova T."/>
            <person name="Mittelman R."/>
            <person name="Mlenga V."/>
            <person name="Montmayeur A."/>
            <person name="Mulrain L."/>
            <person name="Navidi A."/>
            <person name="Naylor J."/>
            <person name="Negash T."/>
            <person name="Nguyen T."/>
            <person name="Nguyen N."/>
            <person name="Nicol R."/>
            <person name="Norbu C."/>
            <person name="Norbu N."/>
            <person name="Novod N."/>
            <person name="O'Neill B."/>
            <person name="Osman S."/>
            <person name="Markiewicz E."/>
            <person name="Oyono O.L."/>
            <person name="Patti C."/>
            <person name="Phunkhang P."/>
            <person name="Pierre F."/>
            <person name="Priest M."/>
            <person name="Raghuraman S."/>
            <person name="Rege F."/>
            <person name="Reyes R."/>
            <person name="Rise C."/>
            <person name="Rogov P."/>
            <person name="Ross K."/>
            <person name="Ryan E."/>
            <person name="Settipalli S."/>
            <person name="Shea T."/>
            <person name="Sherpa N."/>
            <person name="Shi L."/>
            <person name="Shih D."/>
            <person name="Sparrow T."/>
            <person name="Spaulding J."/>
            <person name="Stalker J."/>
            <person name="Stange-Thomann N."/>
            <person name="Stavropoulos S."/>
            <person name="Stone C."/>
            <person name="Strader C."/>
            <person name="Tesfaye S."/>
            <person name="Thomson T."/>
            <person name="Thoulutsang Y."/>
            <person name="Thoulutsang D."/>
            <person name="Topham K."/>
            <person name="Topping I."/>
            <person name="Tsamla T."/>
            <person name="Vassiliev H."/>
            <person name="Vo A."/>
            <person name="Wangchuk T."/>
            <person name="Wangdi T."/>
            <person name="Weiand M."/>
            <person name="Wilkinson J."/>
            <person name="Wilson A."/>
            <person name="Yadav S."/>
            <person name="Young G."/>
            <person name="Yu Q."/>
            <person name="Zembek L."/>
            <person name="Zhong D."/>
            <person name="Zimmer A."/>
            <person name="Zwirko Z."/>
            <person name="Jaffe D.B."/>
            <person name="Alvarez P."/>
            <person name="Brockman W."/>
            <person name="Butler J."/>
            <person name="Chin C."/>
            <person name="Gnerre S."/>
            <person name="Grabherr M."/>
            <person name="Kleber M."/>
            <person name="Mauceli E."/>
            <person name="MacCallum I."/>
        </authorList>
    </citation>
    <scope>NUCLEOTIDE SEQUENCE [LARGE SCALE GENOMIC DNA]</scope>
    <source>
        <strain evidence="6">Tucson 15081-1352.22</strain>
    </source>
</reference>
<proteinExistence type="inferred from homology"/>
<dbReference type="OrthoDB" id="297219at2759"/>
<dbReference type="Pfam" id="PF08424">
    <property type="entry name" value="NRDE-2"/>
    <property type="match status" value="1"/>
</dbReference>
<protein>
    <recommendedName>
        <fullName evidence="7">Protein NRDE2 homolog</fullName>
    </recommendedName>
</protein>
<dbReference type="PANTHER" id="PTHR13471">
    <property type="entry name" value="TETRATRICOPEPTIDE-LIKE HELICAL"/>
    <property type="match status" value="1"/>
</dbReference>
<evidence type="ECO:0008006" key="7">
    <source>
        <dbReference type="Google" id="ProtNLM"/>
    </source>
</evidence>
<evidence type="ECO:0000256" key="4">
    <source>
        <dbReference type="SAM" id="MobiDB-lite"/>
    </source>
</evidence>